<reference evidence="1 2" key="2">
    <citation type="submission" date="2007-04" db="EMBL/GenBank/DDBJ databases">
        <authorList>
            <person name="Fulton L."/>
            <person name="Clifton S."/>
            <person name="Fulton B."/>
            <person name="Xu J."/>
            <person name="Minx P."/>
            <person name="Mardis E.R."/>
            <person name="Wilson R.K."/>
        </authorList>
    </citation>
    <scope>NUCLEOTIDE SEQUENCE [LARGE SCALE GENOMIC DNA]</scope>
    <source>
        <strain evidence="2">ATCC 25986 / DSM 3979 / JCM 10188 / KCTC 3647 / NCTC 11838 / VPI 1003</strain>
    </source>
</reference>
<dbReference type="AlphaFoldDB" id="A4ECF7"/>
<evidence type="ECO:0000313" key="2">
    <source>
        <dbReference type="Proteomes" id="UP000002979"/>
    </source>
</evidence>
<dbReference type="Proteomes" id="UP000002979">
    <property type="component" value="Unassembled WGS sequence"/>
</dbReference>
<name>A4ECF7_COLAA</name>
<reference evidence="1 2" key="1">
    <citation type="submission" date="2007-01" db="EMBL/GenBank/DDBJ databases">
        <title>Draft genome sequence of Collinsella aerofaciens (ATCC 25986).</title>
        <authorList>
            <person name="Sudarsanam P."/>
            <person name="Ley R."/>
            <person name="Guruge J."/>
            <person name="Turnbaugh P.J."/>
            <person name="Mahowald M."/>
            <person name="Liep D."/>
            <person name="Gordon J."/>
        </authorList>
    </citation>
    <scope>NUCLEOTIDE SEQUENCE [LARGE SCALE GENOMIC DNA]</scope>
    <source>
        <strain evidence="2">ATCC 25986 / DSM 3979 / JCM 10188 / KCTC 3647 / NCTC 11838 / VPI 1003</strain>
    </source>
</reference>
<sequence length="195" mass="20511">MALVLVIGILVGMDLALGLLLFGLDIIAQGHRCGDIDLGDAKILVEGRQHAGLVGIGGIREHRGGRGRRMGHLSIDLLLRQAREAGRAACRQIGCGRVFRKDARGGAPALGTGAIVRGQACPATIAEHELGMLGTVAWTNVCVAVGAERGAVFYSLKAMRADHGFLFSEQFIQSRLEHSIATPPQKQGTNSTSPG</sequence>
<accession>A4ECF7</accession>
<comment type="caution">
    <text evidence="1">The sequence shown here is derived from an EMBL/GenBank/DDBJ whole genome shotgun (WGS) entry which is preliminary data.</text>
</comment>
<proteinExistence type="predicted"/>
<protein>
    <submittedName>
        <fullName evidence="1">Uncharacterized protein</fullName>
    </submittedName>
</protein>
<dbReference type="EMBL" id="AAVN02000011">
    <property type="protein sequence ID" value="EBA38688.1"/>
    <property type="molecule type" value="Genomic_DNA"/>
</dbReference>
<organism evidence="1 2">
    <name type="scientific">Collinsella aerofaciens (strain ATCC 25986 / DSM 3979 / JCM 10188 / KCTC 3647 / NCTC 11838 / VPI 1003)</name>
    <dbReference type="NCBI Taxonomy" id="411903"/>
    <lineage>
        <taxon>Bacteria</taxon>
        <taxon>Bacillati</taxon>
        <taxon>Actinomycetota</taxon>
        <taxon>Coriobacteriia</taxon>
        <taxon>Coriobacteriales</taxon>
        <taxon>Coriobacteriaceae</taxon>
        <taxon>Collinsella</taxon>
    </lineage>
</organism>
<evidence type="ECO:0000313" key="1">
    <source>
        <dbReference type="EMBL" id="EBA38688.1"/>
    </source>
</evidence>
<gene>
    <name evidence="1" type="ORF">COLAER_02140</name>
</gene>